<name>A0A7I7XJ79_9MYCO</name>
<organism evidence="1 2">
    <name type="scientific">Mycolicibacterium madagascariense</name>
    <dbReference type="NCBI Taxonomy" id="212765"/>
    <lineage>
        <taxon>Bacteria</taxon>
        <taxon>Bacillati</taxon>
        <taxon>Actinomycetota</taxon>
        <taxon>Actinomycetes</taxon>
        <taxon>Mycobacteriales</taxon>
        <taxon>Mycobacteriaceae</taxon>
        <taxon>Mycolicibacterium</taxon>
    </lineage>
</organism>
<gene>
    <name evidence="1" type="ORF">MMAD_35620</name>
</gene>
<dbReference type="AlphaFoldDB" id="A0A7I7XJ79"/>
<keyword evidence="2" id="KW-1185">Reference proteome</keyword>
<dbReference type="EMBL" id="AP022610">
    <property type="protein sequence ID" value="BBZ29267.1"/>
    <property type="molecule type" value="Genomic_DNA"/>
</dbReference>
<reference evidence="1 2" key="1">
    <citation type="journal article" date="2019" name="Emerg. Microbes Infect.">
        <title>Comprehensive subspecies identification of 175 nontuberculous mycobacteria species based on 7547 genomic profiles.</title>
        <authorList>
            <person name="Matsumoto Y."/>
            <person name="Kinjo T."/>
            <person name="Motooka D."/>
            <person name="Nabeya D."/>
            <person name="Jung N."/>
            <person name="Uechi K."/>
            <person name="Horii T."/>
            <person name="Iida T."/>
            <person name="Fujita J."/>
            <person name="Nakamura S."/>
        </authorList>
    </citation>
    <scope>NUCLEOTIDE SEQUENCE [LARGE SCALE GENOMIC DNA]</scope>
    <source>
        <strain evidence="1 2">JCM 13574</strain>
    </source>
</reference>
<sequence>MTTAAARLPGDDGLAADAMQAAYFRGTLVDERQQVAAHVAEHRDEMARCLTSGSASAVTHLRAQVASMEAELLYLDELIAGLDRRFATSWSVRD</sequence>
<evidence type="ECO:0000313" key="1">
    <source>
        <dbReference type="EMBL" id="BBZ29267.1"/>
    </source>
</evidence>
<dbReference type="KEGG" id="mmag:MMAD_35620"/>
<proteinExistence type="predicted"/>
<protein>
    <submittedName>
        <fullName evidence="1">Uncharacterized protein</fullName>
    </submittedName>
</protein>
<dbReference type="Proteomes" id="UP000466517">
    <property type="component" value="Chromosome"/>
</dbReference>
<accession>A0A7I7XJ79</accession>
<dbReference type="RefSeq" id="WP_163739678.1">
    <property type="nucleotide sequence ID" value="NZ_AP022610.1"/>
</dbReference>
<evidence type="ECO:0000313" key="2">
    <source>
        <dbReference type="Proteomes" id="UP000466517"/>
    </source>
</evidence>